<keyword evidence="4" id="KW-1185">Reference proteome</keyword>
<dbReference type="RefSeq" id="WP_146156404.1">
    <property type="nucleotide sequence ID" value="NZ_PVNK01000293.1"/>
</dbReference>
<dbReference type="Pfam" id="PF04185">
    <property type="entry name" value="Phosphoesterase"/>
    <property type="match status" value="1"/>
</dbReference>
<evidence type="ECO:0000313" key="3">
    <source>
        <dbReference type="EMBL" id="PRP90116.1"/>
    </source>
</evidence>
<dbReference type="EC" id="3.1.4.3" evidence="3"/>
<dbReference type="SUPFAM" id="SSF89372">
    <property type="entry name" value="Fucose-specific lectin"/>
    <property type="match status" value="1"/>
</dbReference>
<name>A0A2S9XB95_9BACT</name>
<proteinExistence type="predicted"/>
<feature type="compositionally biased region" description="Basic and acidic residues" evidence="2">
    <location>
        <begin position="907"/>
        <end position="917"/>
    </location>
</feature>
<dbReference type="AlphaFoldDB" id="A0A2S9XB95"/>
<keyword evidence="1 3" id="KW-0378">Hydrolase</keyword>
<reference evidence="3 4" key="1">
    <citation type="submission" date="2018-03" db="EMBL/GenBank/DDBJ databases">
        <title>Draft Genome Sequences of the Obligatory Marine Myxobacteria Enhygromyxa salina SWB005.</title>
        <authorList>
            <person name="Poehlein A."/>
            <person name="Moghaddam J.A."/>
            <person name="Harms H."/>
            <person name="Alanjari M."/>
            <person name="Koenig G.M."/>
            <person name="Daniel R."/>
            <person name="Schaeberle T.F."/>
        </authorList>
    </citation>
    <scope>NUCLEOTIDE SEQUENCE [LARGE SCALE GENOMIC DNA]</scope>
    <source>
        <strain evidence="3 4">SWB005</strain>
    </source>
</reference>
<dbReference type="InterPro" id="IPR017850">
    <property type="entry name" value="Alkaline_phosphatase_core_sf"/>
</dbReference>
<dbReference type="SUPFAM" id="SSF53649">
    <property type="entry name" value="Alkaline phosphatase-like"/>
    <property type="match status" value="1"/>
</dbReference>
<dbReference type="InterPro" id="IPR007312">
    <property type="entry name" value="Phosphoesterase"/>
</dbReference>
<evidence type="ECO:0000313" key="4">
    <source>
        <dbReference type="Proteomes" id="UP000237968"/>
    </source>
</evidence>
<dbReference type="PANTHER" id="PTHR31956">
    <property type="entry name" value="NON-SPECIFIC PHOSPHOLIPASE C4-RELATED"/>
    <property type="match status" value="1"/>
</dbReference>
<protein>
    <submittedName>
        <fullName evidence="3">Non-hemolytic phospholipase C</fullName>
        <ecNumber evidence="3">3.1.4.3</ecNumber>
    </submittedName>
</protein>
<dbReference type="Proteomes" id="UP000237968">
    <property type="component" value="Unassembled WGS sequence"/>
</dbReference>
<comment type="caution">
    <text evidence="3">The sequence shown here is derived from an EMBL/GenBank/DDBJ whole genome shotgun (WGS) entry which is preliminary data.</text>
</comment>
<feature type="region of interest" description="Disordered" evidence="2">
    <location>
        <begin position="907"/>
        <end position="935"/>
    </location>
</feature>
<dbReference type="GO" id="GO:0034480">
    <property type="term" value="F:phosphatidylcholine phospholipase C activity"/>
    <property type="evidence" value="ECO:0007669"/>
    <property type="project" value="UniProtKB-EC"/>
</dbReference>
<sequence length="1013" mass="110361">MEFSWSLMAMYAMIGVQSPQRLLMKKPLGKHETYIRMQNNIDQRVLVQLYLRNLQRVVQSKSWVLEPGETSPKRVEEAFIAAYFSQFGLTWDGWFCVLHVPGGSEEGTYISRPGGNGSIANPEYLNVDLSPSDAGVFNTFTISTSDFQVNLAKHSNHSRMNKVRDFRDVQHVFLLMLENRSFDQILGNSGLPDIAHASAGSDYNEVDGQKIYFASGAKPRISVDPHHEFDDILEQLCGKGAKLGADGSYPPILKSKATLFAQQYRDIDPEAGPDSQPSLDNDLAPGSDVVLFGSGVPNVGIEREGFSSAMCRVDGGQALLSILDSVKGNVDLSLQVAEATSPAITRLNGHSDNWVVAYVDPNAKLCLARNLNTPPNYGVAHGTSPAMTALSNGSDWVCAFVGADDLLQFYTSSNNLNTPSVQVLAGTSPSISACPNGDYVAAIIGADYHVELVYGNGDFHSYSNCKPNPQTRPSVAVRPNGDWAFAYQNTDNQLTVYTQIEGQGKRHSTGIPMMASTSPSLVANGNKGWFVAIQGAEGAVQVLTHEAVSLYIGEPMDSTSSPQLSNRASGGWQLAYKTQAGNPALINSIGDTPIYAPPSDIMTGFNTPVQLPVLYTLADKFEVCDKWFSSLPGPTWPNRFFSLCASSGDLDDSPSGAEISESMTFFEYEPKGGTMFTQLPKTNWPGSSTPLTYRIYNDALYPGTHRYKSQFAYQPDRSKGSTGSGWMPIGMALEGASWSDWYSLDRFARDLNAPYEAAFTLIEPHYGNARGDTYQGGSSQHPRDDYYGGEALIRAVYETLRSSPLWFNSLLIITYDEHGGFYDSRPPGPAVSPQAGLRGSKKGFNFETLGPRVPAVLVSPLVGDGKCSTTYDHAVIPATIEDIFDMKPMSDRDAASTSLTHRLKYKLGSDEGPRTDCPRVLPPPAKPYANAEQQEAAADSALPEQGNLRGAMQIALKLALQLSSDEERPGVIAHYKSLQTRQDLDGFMKYVAERLEQAQAERDKAEDAAQVKV</sequence>
<dbReference type="OrthoDB" id="9770871at2"/>
<dbReference type="EMBL" id="PVNK01000293">
    <property type="protein sequence ID" value="PRP90116.1"/>
    <property type="molecule type" value="Genomic_DNA"/>
</dbReference>
<dbReference type="PANTHER" id="PTHR31956:SF2">
    <property type="entry name" value="NON-SPECIFIC PHOSPHOLIPASE C6"/>
    <property type="match status" value="1"/>
</dbReference>
<accession>A0A2S9XB95</accession>
<gene>
    <name evidence="3" type="primary">plcN</name>
    <name evidence="3" type="ORF">ENSA5_67340</name>
</gene>
<dbReference type="GO" id="GO:0009395">
    <property type="term" value="P:phospholipid catabolic process"/>
    <property type="evidence" value="ECO:0007669"/>
    <property type="project" value="TreeGrafter"/>
</dbReference>
<dbReference type="Gene3D" id="3.40.720.10">
    <property type="entry name" value="Alkaline Phosphatase, subunit A"/>
    <property type="match status" value="3"/>
</dbReference>
<organism evidence="3 4">
    <name type="scientific">Enhygromyxa salina</name>
    <dbReference type="NCBI Taxonomy" id="215803"/>
    <lineage>
        <taxon>Bacteria</taxon>
        <taxon>Pseudomonadati</taxon>
        <taxon>Myxococcota</taxon>
        <taxon>Polyangia</taxon>
        <taxon>Nannocystales</taxon>
        <taxon>Nannocystaceae</taxon>
        <taxon>Enhygromyxa</taxon>
    </lineage>
</organism>
<evidence type="ECO:0000256" key="1">
    <source>
        <dbReference type="ARBA" id="ARBA00022801"/>
    </source>
</evidence>
<evidence type="ECO:0000256" key="2">
    <source>
        <dbReference type="SAM" id="MobiDB-lite"/>
    </source>
</evidence>